<evidence type="ECO:0000313" key="3">
    <source>
        <dbReference type="Proteomes" id="UP000265520"/>
    </source>
</evidence>
<evidence type="ECO:0000256" key="1">
    <source>
        <dbReference type="SAM" id="Phobius"/>
    </source>
</evidence>
<proteinExistence type="predicted"/>
<reference evidence="2 3" key="1">
    <citation type="journal article" date="2018" name="Front. Plant Sci.">
        <title>Red Clover (Trifolium pratense) and Zigzag Clover (T. medium) - A Picture of Genomic Similarities and Differences.</title>
        <authorList>
            <person name="Dluhosova J."/>
            <person name="Istvanek J."/>
            <person name="Nedelnik J."/>
            <person name="Repkova J."/>
        </authorList>
    </citation>
    <scope>NUCLEOTIDE SEQUENCE [LARGE SCALE GENOMIC DNA]</scope>
    <source>
        <strain evidence="3">cv. 10/8</strain>
        <tissue evidence="2">Leaf</tissue>
    </source>
</reference>
<dbReference type="Proteomes" id="UP000265520">
    <property type="component" value="Unassembled WGS sequence"/>
</dbReference>
<keyword evidence="1" id="KW-1133">Transmembrane helix</keyword>
<protein>
    <submittedName>
        <fullName evidence="2">Uncharacterized protein</fullName>
    </submittedName>
</protein>
<comment type="caution">
    <text evidence="2">The sequence shown here is derived from an EMBL/GenBank/DDBJ whole genome shotgun (WGS) entry which is preliminary data.</text>
</comment>
<accession>A0A392QG73</accession>
<keyword evidence="1" id="KW-0812">Transmembrane</keyword>
<name>A0A392QG73_9FABA</name>
<keyword evidence="3" id="KW-1185">Reference proteome</keyword>
<feature type="non-terminal residue" evidence="2">
    <location>
        <position position="1"/>
    </location>
</feature>
<feature type="transmembrane region" description="Helical" evidence="1">
    <location>
        <begin position="41"/>
        <end position="61"/>
    </location>
</feature>
<organism evidence="2 3">
    <name type="scientific">Trifolium medium</name>
    <dbReference type="NCBI Taxonomy" id="97028"/>
    <lineage>
        <taxon>Eukaryota</taxon>
        <taxon>Viridiplantae</taxon>
        <taxon>Streptophyta</taxon>
        <taxon>Embryophyta</taxon>
        <taxon>Tracheophyta</taxon>
        <taxon>Spermatophyta</taxon>
        <taxon>Magnoliopsida</taxon>
        <taxon>eudicotyledons</taxon>
        <taxon>Gunneridae</taxon>
        <taxon>Pentapetalae</taxon>
        <taxon>rosids</taxon>
        <taxon>fabids</taxon>
        <taxon>Fabales</taxon>
        <taxon>Fabaceae</taxon>
        <taxon>Papilionoideae</taxon>
        <taxon>50 kb inversion clade</taxon>
        <taxon>NPAAA clade</taxon>
        <taxon>Hologalegina</taxon>
        <taxon>IRL clade</taxon>
        <taxon>Trifolieae</taxon>
        <taxon>Trifolium</taxon>
    </lineage>
</organism>
<dbReference type="EMBL" id="LXQA010133193">
    <property type="protein sequence ID" value="MCI22939.1"/>
    <property type="molecule type" value="Genomic_DNA"/>
</dbReference>
<keyword evidence="1" id="KW-0472">Membrane</keyword>
<dbReference type="AlphaFoldDB" id="A0A392QG73"/>
<evidence type="ECO:0000313" key="2">
    <source>
        <dbReference type="EMBL" id="MCI22939.1"/>
    </source>
</evidence>
<sequence length="84" mass="8844">HSYNVNISAFNITTESAAAASEGSKYANVVTAISKLSGKGVFKVILVMLVGIGFGITLFMLSSQVSTYLGSLTSFLGSFFKQKP</sequence>